<keyword evidence="2 10" id="KW-0812">Transmembrane</keyword>
<dbReference type="GO" id="GO:0007409">
    <property type="term" value="P:axonogenesis"/>
    <property type="evidence" value="ECO:0007669"/>
    <property type="project" value="TreeGrafter"/>
</dbReference>
<dbReference type="InterPro" id="IPR036669">
    <property type="entry name" value="Amyloid_Cu-bd_sf"/>
</dbReference>
<comment type="subcellular location">
    <subcellularLocation>
        <location evidence="1">Membrane</location>
        <topology evidence="1">Single-pass type I membrane protein</topology>
    </subcellularLocation>
</comment>
<evidence type="ECO:0000256" key="1">
    <source>
        <dbReference type="ARBA" id="ARBA00004479"/>
    </source>
</evidence>
<keyword evidence="7" id="KW-0325">Glycoprotein</keyword>
<dbReference type="InterPro" id="IPR036454">
    <property type="entry name" value="Amyloid_glyco_heparin-bd_sf"/>
</dbReference>
<keyword evidence="4 10" id="KW-1133">Transmembrane helix</keyword>
<evidence type="ECO:0000256" key="2">
    <source>
        <dbReference type="ARBA" id="ARBA00022692"/>
    </source>
</evidence>
<dbReference type="GO" id="GO:0046914">
    <property type="term" value="F:transition metal ion binding"/>
    <property type="evidence" value="ECO:0007669"/>
    <property type="project" value="InterPro"/>
</dbReference>
<dbReference type="SMART" id="SM00006">
    <property type="entry name" value="A4_EXTRA"/>
    <property type="match status" value="1"/>
</dbReference>
<dbReference type="SUPFAM" id="SSF56491">
    <property type="entry name" value="A heparin-binding domain"/>
    <property type="match status" value="1"/>
</dbReference>
<name>A0AA39ITM8_9BILA</name>
<sequence>MRLAVLALLALYGALPEAYGSRRAEEGAFAPMVAMADGYRSRYLTEDLKWITDPGKLAYYTDSTLDVLRYCRLRYSNRNITSVVEAAHEIVLGDWVTYPKNIPSGLKLTVKPWRCVEGKFSTEIVYHPQGCPYRKTEKKADFDACYQKDYWKSTAEKHCSEIGKKFTLYSFAMSSPCGVDYFKAVDYVCCPNDFDMDSSEKDELHKYRRIIQEAHKKFTRVLEDRDKVISKYNEMVQTNGVAAEDYYNKELAKLDQRNKEIGRERARQIHKIGFDVDKKVMEEMENAVDKDVLGAFNKVTNRYNCEDTITTTVLKQLARKRSEYKKEIEIRAELDHDLARDYAERIALTALNFIDRAAKKVFDKCPVVGRNRTEELYIKLITQPFDFPVKWATYYNANEIFLHLFGKKLGFYANDKELFDAHGLPFKIETVESKKPAESKEDDYSSEEEDEEEETTTEPKIKKKEKSIPTFIFLSTVLILTPIFICIGVNVHRNCSRTRNFHKISGDDMMHIMTEDEYNDDSIDEMKMNLYTNPHDRLANSLL</sequence>
<evidence type="ECO:0000256" key="11">
    <source>
        <dbReference type="SAM" id="SignalP"/>
    </source>
</evidence>
<feature type="region of interest" description="GFLD subdomain" evidence="8">
    <location>
        <begin position="27"/>
        <end position="121"/>
    </location>
</feature>
<dbReference type="GO" id="GO:0008201">
    <property type="term" value="F:heparin binding"/>
    <property type="evidence" value="ECO:0007669"/>
    <property type="project" value="UniProtKB-UniRule"/>
</dbReference>
<evidence type="ECO:0000256" key="6">
    <source>
        <dbReference type="ARBA" id="ARBA00023157"/>
    </source>
</evidence>
<feature type="signal peptide" evidence="11">
    <location>
        <begin position="1"/>
        <end position="20"/>
    </location>
</feature>
<comment type="similarity">
    <text evidence="8">Belongs to the APP family.</text>
</comment>
<reference evidence="13" key="1">
    <citation type="submission" date="2023-06" db="EMBL/GenBank/DDBJ databases">
        <title>Genomic analysis of the entomopathogenic nematode Steinernema hermaphroditum.</title>
        <authorList>
            <person name="Schwarz E.M."/>
            <person name="Heppert J.K."/>
            <person name="Baniya A."/>
            <person name="Schwartz H.T."/>
            <person name="Tan C.-H."/>
            <person name="Antoshechkin I."/>
            <person name="Sternberg P.W."/>
            <person name="Goodrich-Blair H."/>
            <person name="Dillman A.R."/>
        </authorList>
    </citation>
    <scope>NUCLEOTIDE SEQUENCE</scope>
    <source>
        <strain evidence="13">PS9179</strain>
        <tissue evidence="13">Whole animal</tissue>
    </source>
</reference>
<dbReference type="AlphaFoldDB" id="A0AA39ITM8"/>
<dbReference type="Gene3D" id="3.30.1490.140">
    <property type="entry name" value="Amyloidogenic glycoprotein, copper-binding domain"/>
    <property type="match status" value="1"/>
</dbReference>
<feature type="transmembrane region" description="Helical" evidence="10">
    <location>
        <begin position="471"/>
        <end position="491"/>
    </location>
</feature>
<keyword evidence="3 11" id="KW-0732">Signal</keyword>
<organism evidence="13 14">
    <name type="scientific">Steinernema hermaphroditum</name>
    <dbReference type="NCBI Taxonomy" id="289476"/>
    <lineage>
        <taxon>Eukaryota</taxon>
        <taxon>Metazoa</taxon>
        <taxon>Ecdysozoa</taxon>
        <taxon>Nematoda</taxon>
        <taxon>Chromadorea</taxon>
        <taxon>Rhabditida</taxon>
        <taxon>Tylenchina</taxon>
        <taxon>Panagrolaimomorpha</taxon>
        <taxon>Strongyloidoidea</taxon>
        <taxon>Steinernematidae</taxon>
        <taxon>Steinernema</taxon>
    </lineage>
</organism>
<keyword evidence="6 8" id="KW-1015">Disulfide bond</keyword>
<feature type="region of interest" description="CuBD subdomain" evidence="8">
    <location>
        <begin position="129"/>
        <end position="192"/>
    </location>
</feature>
<dbReference type="InterPro" id="IPR011178">
    <property type="entry name" value="Amyloid_glyco_Cu-bd"/>
</dbReference>
<protein>
    <recommendedName>
        <fullName evidence="12">E1 domain-containing protein</fullName>
    </recommendedName>
</protein>
<feature type="disulfide bond" evidence="8">
    <location>
        <begin position="71"/>
        <end position="115"/>
    </location>
</feature>
<dbReference type="PANTHER" id="PTHR23103:SF15">
    <property type="entry name" value="AMYLOID-BETA-LIKE PROTEIN"/>
    <property type="match status" value="1"/>
</dbReference>
<dbReference type="Proteomes" id="UP001175271">
    <property type="component" value="Unassembled WGS sequence"/>
</dbReference>
<evidence type="ECO:0000256" key="9">
    <source>
        <dbReference type="SAM" id="MobiDB-lite"/>
    </source>
</evidence>
<dbReference type="SUPFAM" id="SSF89811">
    <property type="entry name" value="Amyloid beta a4 protein copper binding domain (domain 2)"/>
    <property type="match status" value="1"/>
</dbReference>
<dbReference type="GO" id="GO:0016020">
    <property type="term" value="C:membrane"/>
    <property type="evidence" value="ECO:0007669"/>
    <property type="project" value="UniProtKB-SubCell"/>
</dbReference>
<dbReference type="PANTHER" id="PTHR23103">
    <property type="entry name" value="ALZHEIMER'S DISEASE BETA-AMYLOID RELATED"/>
    <property type="match status" value="1"/>
</dbReference>
<evidence type="ECO:0000256" key="4">
    <source>
        <dbReference type="ARBA" id="ARBA00022989"/>
    </source>
</evidence>
<feature type="domain" description="E1" evidence="12">
    <location>
        <begin position="27"/>
        <end position="192"/>
    </location>
</feature>
<evidence type="ECO:0000256" key="8">
    <source>
        <dbReference type="PROSITE-ProRule" id="PRU01217"/>
    </source>
</evidence>
<accession>A0AA39ITM8</accession>
<evidence type="ECO:0000256" key="7">
    <source>
        <dbReference type="ARBA" id="ARBA00023180"/>
    </source>
</evidence>
<comment type="caution">
    <text evidence="13">The sequence shown here is derived from an EMBL/GenBank/DDBJ whole genome shotgun (WGS) entry which is preliminary data.</text>
</comment>
<evidence type="ECO:0000256" key="5">
    <source>
        <dbReference type="ARBA" id="ARBA00023136"/>
    </source>
</evidence>
<gene>
    <name evidence="13" type="ORF">QR680_011025</name>
</gene>
<keyword evidence="14" id="KW-1185">Reference proteome</keyword>
<feature type="chain" id="PRO_5041434607" description="E1 domain-containing protein" evidence="11">
    <location>
        <begin position="21"/>
        <end position="543"/>
    </location>
</feature>
<dbReference type="EMBL" id="JAUCMV010000001">
    <property type="protein sequence ID" value="KAK0428818.1"/>
    <property type="molecule type" value="Genomic_DNA"/>
</dbReference>
<dbReference type="PROSITE" id="PS51869">
    <property type="entry name" value="APP_E1"/>
    <property type="match status" value="1"/>
</dbReference>
<feature type="compositionally biased region" description="Acidic residues" evidence="9">
    <location>
        <begin position="444"/>
        <end position="456"/>
    </location>
</feature>
<dbReference type="InterPro" id="IPR008154">
    <property type="entry name" value="Amyloid_glyco_extra"/>
</dbReference>
<dbReference type="Pfam" id="PF12924">
    <property type="entry name" value="APP_Cu_bd"/>
    <property type="match status" value="1"/>
</dbReference>
<evidence type="ECO:0000259" key="12">
    <source>
        <dbReference type="PROSITE" id="PS51869"/>
    </source>
</evidence>
<dbReference type="InterPro" id="IPR008155">
    <property type="entry name" value="Amyloid_glyco"/>
</dbReference>
<evidence type="ECO:0000313" key="13">
    <source>
        <dbReference type="EMBL" id="KAK0428818.1"/>
    </source>
</evidence>
<dbReference type="Gene3D" id="3.90.570.10">
    <property type="entry name" value="Amyloidogenic glycoprotein, heparin-binding domain"/>
    <property type="match status" value="1"/>
</dbReference>
<keyword evidence="5 10" id="KW-0472">Membrane</keyword>
<evidence type="ECO:0000256" key="3">
    <source>
        <dbReference type="ARBA" id="ARBA00022729"/>
    </source>
</evidence>
<dbReference type="Pfam" id="PF02177">
    <property type="entry name" value="APP_N"/>
    <property type="match status" value="1"/>
</dbReference>
<dbReference type="GO" id="GO:0007417">
    <property type="term" value="P:central nervous system development"/>
    <property type="evidence" value="ECO:0007669"/>
    <property type="project" value="TreeGrafter"/>
</dbReference>
<comment type="caution">
    <text evidence="8">Lacks conserved residue(s) required for the propagation of feature annotation.</text>
</comment>
<proteinExistence type="inferred from homology"/>
<evidence type="ECO:0000313" key="14">
    <source>
        <dbReference type="Proteomes" id="UP001175271"/>
    </source>
</evidence>
<dbReference type="InterPro" id="IPR015849">
    <property type="entry name" value="Amyloid_glyco_heparin-bd"/>
</dbReference>
<feature type="region of interest" description="Disordered" evidence="9">
    <location>
        <begin position="435"/>
        <end position="461"/>
    </location>
</feature>
<evidence type="ECO:0000256" key="10">
    <source>
        <dbReference type="SAM" id="Phobius"/>
    </source>
</evidence>